<gene>
    <name evidence="5" type="ORF">TI39_contig4153g00026</name>
</gene>
<dbReference type="GO" id="GO:0006646">
    <property type="term" value="P:phosphatidylethanolamine biosynthetic process"/>
    <property type="evidence" value="ECO:0007669"/>
    <property type="project" value="TreeGrafter"/>
</dbReference>
<comment type="pathway">
    <text evidence="1">Phospholipid metabolism; phosphatidylethanolamine biosynthesis; phosphatidylethanolamine from ethanolamine: step 1/3.</text>
</comment>
<evidence type="ECO:0000256" key="2">
    <source>
        <dbReference type="ARBA" id="ARBA00038211"/>
    </source>
</evidence>
<dbReference type="CDD" id="cd05157">
    <property type="entry name" value="ETNK_euk"/>
    <property type="match status" value="1"/>
</dbReference>
<keyword evidence="5" id="KW-0418">Kinase</keyword>
<name>A0A0F4GBZ9_9PEZI</name>
<evidence type="ECO:0000313" key="5">
    <source>
        <dbReference type="EMBL" id="KJX94874.1"/>
    </source>
</evidence>
<proteinExistence type="inferred from homology"/>
<evidence type="ECO:0000256" key="1">
    <source>
        <dbReference type="ARBA" id="ARBA00037883"/>
    </source>
</evidence>
<keyword evidence="6" id="KW-1185">Reference proteome</keyword>
<dbReference type="EC" id="2.7.1.82" evidence="3"/>
<dbReference type="AlphaFoldDB" id="A0A0F4GBZ9"/>
<dbReference type="InterPro" id="IPR011009">
    <property type="entry name" value="Kinase-like_dom_sf"/>
</dbReference>
<evidence type="ECO:0000256" key="3">
    <source>
        <dbReference type="ARBA" id="ARBA00038874"/>
    </source>
</evidence>
<comment type="similarity">
    <text evidence="2">Belongs to the choline/ethanolamine kinase family.</text>
</comment>
<accession>A0A0F4GBZ9</accession>
<dbReference type="GO" id="GO:0004305">
    <property type="term" value="F:ethanolamine kinase activity"/>
    <property type="evidence" value="ECO:0007669"/>
    <property type="project" value="UniProtKB-EC"/>
</dbReference>
<evidence type="ECO:0000313" key="6">
    <source>
        <dbReference type="Proteomes" id="UP000033647"/>
    </source>
</evidence>
<dbReference type="SUPFAM" id="SSF56112">
    <property type="entry name" value="Protein kinase-like (PK-like)"/>
    <property type="match status" value="1"/>
</dbReference>
<dbReference type="PANTHER" id="PTHR22603:SF66">
    <property type="entry name" value="ETHANOLAMINE KINASE"/>
    <property type="match status" value="1"/>
</dbReference>
<evidence type="ECO:0000256" key="4">
    <source>
        <dbReference type="SAM" id="MobiDB-lite"/>
    </source>
</evidence>
<organism evidence="5 6">
    <name type="scientific">Zymoseptoria brevis</name>
    <dbReference type="NCBI Taxonomy" id="1047168"/>
    <lineage>
        <taxon>Eukaryota</taxon>
        <taxon>Fungi</taxon>
        <taxon>Dikarya</taxon>
        <taxon>Ascomycota</taxon>
        <taxon>Pezizomycotina</taxon>
        <taxon>Dothideomycetes</taxon>
        <taxon>Dothideomycetidae</taxon>
        <taxon>Mycosphaerellales</taxon>
        <taxon>Mycosphaerellaceae</taxon>
        <taxon>Zymoseptoria</taxon>
    </lineage>
</organism>
<dbReference type="Proteomes" id="UP000033647">
    <property type="component" value="Unassembled WGS sequence"/>
</dbReference>
<keyword evidence="5" id="KW-0808">Transferase</keyword>
<protein>
    <recommendedName>
        <fullName evidence="3">ethanolamine kinase</fullName>
        <ecNumber evidence="3">2.7.1.82</ecNumber>
    </recommendedName>
</protein>
<dbReference type="OrthoDB" id="10267235at2759"/>
<feature type="region of interest" description="Disordered" evidence="4">
    <location>
        <begin position="177"/>
        <end position="199"/>
    </location>
</feature>
<dbReference type="Gene3D" id="3.90.1200.10">
    <property type="match status" value="1"/>
</dbReference>
<dbReference type="EMBL" id="LAFY01004112">
    <property type="protein sequence ID" value="KJX94874.1"/>
    <property type="molecule type" value="Genomic_DNA"/>
</dbReference>
<dbReference type="GO" id="GO:0005737">
    <property type="term" value="C:cytoplasm"/>
    <property type="evidence" value="ECO:0007669"/>
    <property type="project" value="TreeGrafter"/>
</dbReference>
<dbReference type="PANTHER" id="PTHR22603">
    <property type="entry name" value="CHOLINE/ETHANOALAMINE KINASE"/>
    <property type="match status" value="1"/>
</dbReference>
<dbReference type="STRING" id="1047168.A0A0F4GBZ9"/>
<comment type="caution">
    <text evidence="5">The sequence shown here is derived from an EMBL/GenBank/DDBJ whole genome shotgun (WGS) entry which is preliminary data.</text>
</comment>
<dbReference type="Pfam" id="PF01633">
    <property type="entry name" value="Choline_kinase"/>
    <property type="match status" value="1"/>
</dbReference>
<reference evidence="5 6" key="1">
    <citation type="submission" date="2015-03" db="EMBL/GenBank/DDBJ databases">
        <title>RNA-seq based gene annotation and comparative genomics of four Zymoseptoria species reveal species-specific pathogenicity related genes and transposable element activity.</title>
        <authorList>
            <person name="Grandaubert J."/>
            <person name="Bhattacharyya A."/>
            <person name="Stukenbrock E.H."/>
        </authorList>
    </citation>
    <scope>NUCLEOTIDE SEQUENCE [LARGE SCALE GENOMIC DNA]</scope>
    <source>
        <strain evidence="5 6">Zb18110</strain>
    </source>
</reference>
<feature type="compositionally biased region" description="Basic and acidic residues" evidence="4">
    <location>
        <begin position="179"/>
        <end position="188"/>
    </location>
</feature>
<sequence length="425" mass="48693">MSSGASTTNGHRDDRVDSPLALRHIKLSFDNANGEKCARELVEAYSPEWKNEEGAIEFVRFTDGITNTLMKATKRRPGKTDLEIELDAILIRAYGKDTDILIDRERELRAHSLLAKLGLAPPLLARFDNGLMYSFIPGDVCTPEDLRKPEVYCQIAKRLGQWHGALPISAITSTPILDGPDKSQEHLTTKNGNQTRPSPNTWIVMEQWLEVLPIRTDKEKERKKVLTAEVAEVSAKFGDMPGFDGHDYVFAHCDLLSGNVIIPTTDPSSQNGESVAKEVQFIDYEYSTPGHAAFDIANHFAEWCGFACDHSQVPTRSQRREFLKHYVVSYRYHSISDEDNIAVEIDFKKDIDQLYDQVEQFRGIPGLYWGIWALIQNEISQIDFDYATYAEHRLHEYWAYKEETDGSRKREGREMYVREQRWHSE</sequence>
<feature type="compositionally biased region" description="Polar residues" evidence="4">
    <location>
        <begin position="189"/>
        <end position="199"/>
    </location>
</feature>